<dbReference type="Gene3D" id="3.90.550.10">
    <property type="entry name" value="Spore Coat Polysaccharide Biosynthesis Protein SpsA, Chain A"/>
    <property type="match status" value="1"/>
</dbReference>
<dbReference type="AlphaFoldDB" id="A0A382NYJ0"/>
<dbReference type="EMBL" id="UINC01103293">
    <property type="protein sequence ID" value="SVC65558.1"/>
    <property type="molecule type" value="Genomic_DNA"/>
</dbReference>
<evidence type="ECO:0000259" key="1">
    <source>
        <dbReference type="Pfam" id="PF00535"/>
    </source>
</evidence>
<dbReference type="PANTHER" id="PTHR10859">
    <property type="entry name" value="GLYCOSYL TRANSFERASE"/>
    <property type="match status" value="1"/>
</dbReference>
<gene>
    <name evidence="2" type="ORF">METZ01_LOCUS318412</name>
</gene>
<feature type="non-terminal residue" evidence="2">
    <location>
        <position position="164"/>
    </location>
</feature>
<accession>A0A382NYJ0</accession>
<proteinExistence type="predicted"/>
<evidence type="ECO:0000313" key="2">
    <source>
        <dbReference type="EMBL" id="SVC65558.1"/>
    </source>
</evidence>
<dbReference type="PANTHER" id="PTHR10859:SF91">
    <property type="entry name" value="DOLICHYL-PHOSPHATE BETA-GLUCOSYLTRANSFERASE"/>
    <property type="match status" value="1"/>
</dbReference>
<dbReference type="InterPro" id="IPR001173">
    <property type="entry name" value="Glyco_trans_2-like"/>
</dbReference>
<sequence>MTNNIFLSIIIPAYNEEKRLPSTLVTTIDFLKRQKYASEIIVVSDGSIDKTKEIAEGFKRSFSEFTVIEYFPNIGKGAAVKLGMEVSRGDYRLFMDADMAVPIGFLPKLLKNLSNPYQIVVGSRASRDSKVLRHQNFIREILAKIFGVVQRVVLSIPIRDTQCG</sequence>
<reference evidence="2" key="1">
    <citation type="submission" date="2018-05" db="EMBL/GenBank/DDBJ databases">
        <authorList>
            <person name="Lanie J.A."/>
            <person name="Ng W.-L."/>
            <person name="Kazmierczak K.M."/>
            <person name="Andrzejewski T.M."/>
            <person name="Davidsen T.M."/>
            <person name="Wayne K.J."/>
            <person name="Tettelin H."/>
            <person name="Glass J.I."/>
            <person name="Rusch D."/>
            <person name="Podicherti R."/>
            <person name="Tsui H.-C.T."/>
            <person name="Winkler M.E."/>
        </authorList>
    </citation>
    <scope>NUCLEOTIDE SEQUENCE</scope>
</reference>
<dbReference type="GO" id="GO:0006487">
    <property type="term" value="P:protein N-linked glycosylation"/>
    <property type="evidence" value="ECO:0007669"/>
    <property type="project" value="TreeGrafter"/>
</dbReference>
<dbReference type="SUPFAM" id="SSF53448">
    <property type="entry name" value="Nucleotide-diphospho-sugar transferases"/>
    <property type="match status" value="1"/>
</dbReference>
<protein>
    <recommendedName>
        <fullName evidence="1">Glycosyltransferase 2-like domain-containing protein</fullName>
    </recommendedName>
</protein>
<organism evidence="2">
    <name type="scientific">marine metagenome</name>
    <dbReference type="NCBI Taxonomy" id="408172"/>
    <lineage>
        <taxon>unclassified sequences</taxon>
        <taxon>metagenomes</taxon>
        <taxon>ecological metagenomes</taxon>
    </lineage>
</organism>
<name>A0A382NYJ0_9ZZZZ</name>
<feature type="domain" description="Glycosyltransferase 2-like" evidence="1">
    <location>
        <begin position="8"/>
        <end position="135"/>
    </location>
</feature>
<dbReference type="InterPro" id="IPR029044">
    <property type="entry name" value="Nucleotide-diphossugar_trans"/>
</dbReference>
<dbReference type="Pfam" id="PF00535">
    <property type="entry name" value="Glycos_transf_2"/>
    <property type="match status" value="1"/>
</dbReference>